<feature type="compositionally biased region" description="Polar residues" evidence="1">
    <location>
        <begin position="445"/>
        <end position="455"/>
    </location>
</feature>
<feature type="compositionally biased region" description="Basic residues" evidence="1">
    <location>
        <begin position="138"/>
        <end position="153"/>
    </location>
</feature>
<feature type="region of interest" description="Disordered" evidence="1">
    <location>
        <begin position="439"/>
        <end position="471"/>
    </location>
</feature>
<feature type="region of interest" description="Disordered" evidence="1">
    <location>
        <begin position="333"/>
        <end position="359"/>
    </location>
</feature>
<feature type="compositionally biased region" description="Polar residues" evidence="1">
    <location>
        <begin position="333"/>
        <end position="344"/>
    </location>
</feature>
<protein>
    <submittedName>
        <fullName evidence="2">Uncharacterized protein</fullName>
    </submittedName>
</protein>
<feature type="compositionally biased region" description="Basic residues" evidence="1">
    <location>
        <begin position="80"/>
        <end position="92"/>
    </location>
</feature>
<comment type="caution">
    <text evidence="2">The sequence shown here is derived from an EMBL/GenBank/DDBJ whole genome shotgun (WGS) entry which is preliminary data.</text>
</comment>
<reference evidence="3" key="1">
    <citation type="submission" date="2017-10" db="EMBL/GenBank/DDBJ databases">
        <title>Rapid genome shrinkage in a self-fertile nematode reveals novel sperm competition proteins.</title>
        <authorList>
            <person name="Yin D."/>
            <person name="Schwarz E.M."/>
            <person name="Thomas C.G."/>
            <person name="Felde R.L."/>
            <person name="Korf I.F."/>
            <person name="Cutter A.D."/>
            <person name="Schartner C.M."/>
            <person name="Ralston E.J."/>
            <person name="Meyer B.J."/>
            <person name="Haag E.S."/>
        </authorList>
    </citation>
    <scope>NUCLEOTIDE SEQUENCE [LARGE SCALE GENOMIC DNA]</scope>
    <source>
        <strain evidence="3">JU1422</strain>
    </source>
</reference>
<dbReference type="AlphaFoldDB" id="A0A2G5V7V8"/>
<keyword evidence="3" id="KW-1185">Reference proteome</keyword>
<name>A0A2G5V7V8_9PELO</name>
<sequence>MDSSFALFADLASMFPSGVNGTGDIEKDPIPAKTPVPSTVMSMTQDFLMETSNLPKSLEISMDAVQHALETPSPVDAKVRRQPKKAAPRKKKADMDALEASQNLSVLQNMVHPNDLPDQVVIAMLMSDILNKLDPPKPKKRTRGPNKNPRVKKPKLDESLLDVSRDLEVSKDDAKPQFSLPMNIKSPQELLQNWNLGQFVLGLPFQLVNPNQPDLNSLIQMATERTKIFNQLTDMASPKFDPSLGMNKIRGYFPDIKTPDCQERLKLVQDCEKYEEKGIPQFNKPNPTSADIMGWYENFNQLIRARAQAEATKWTPVVAAPTPSAPQMDLSKFLQSQSAQVRNQPSTSSAPLPPAPQMSPLDLLMQCAGVLGLNSQTPPTAPQPPQPQKAAQLMAQMIKAGLPASLGVQTQQFSPPIPQMGQPAQNPFSVQNFLPPTFKLPTPPCTSSGSLTPSTVALHADSASDTSSPPI</sequence>
<evidence type="ECO:0000313" key="2">
    <source>
        <dbReference type="EMBL" id="PIC47741.1"/>
    </source>
</evidence>
<feature type="region of interest" description="Disordered" evidence="1">
    <location>
        <begin position="71"/>
        <end position="95"/>
    </location>
</feature>
<evidence type="ECO:0000313" key="3">
    <source>
        <dbReference type="Proteomes" id="UP000230233"/>
    </source>
</evidence>
<gene>
    <name evidence="2" type="primary">Cnig_chr_II.g6982</name>
    <name evidence="2" type="ORF">B9Z55_006982</name>
</gene>
<accession>A0A2G5V7V8</accession>
<dbReference type="OrthoDB" id="10364933at2759"/>
<evidence type="ECO:0000256" key="1">
    <source>
        <dbReference type="SAM" id="MobiDB-lite"/>
    </source>
</evidence>
<proteinExistence type="predicted"/>
<organism evidence="2 3">
    <name type="scientific">Caenorhabditis nigoni</name>
    <dbReference type="NCBI Taxonomy" id="1611254"/>
    <lineage>
        <taxon>Eukaryota</taxon>
        <taxon>Metazoa</taxon>
        <taxon>Ecdysozoa</taxon>
        <taxon>Nematoda</taxon>
        <taxon>Chromadorea</taxon>
        <taxon>Rhabditida</taxon>
        <taxon>Rhabditina</taxon>
        <taxon>Rhabditomorpha</taxon>
        <taxon>Rhabditoidea</taxon>
        <taxon>Rhabditidae</taxon>
        <taxon>Peloderinae</taxon>
        <taxon>Caenorhabditis</taxon>
    </lineage>
</organism>
<dbReference type="Proteomes" id="UP000230233">
    <property type="component" value="Chromosome II"/>
</dbReference>
<feature type="region of interest" description="Disordered" evidence="1">
    <location>
        <begin position="131"/>
        <end position="159"/>
    </location>
</feature>
<dbReference type="EMBL" id="PDUG01000002">
    <property type="protein sequence ID" value="PIC47741.1"/>
    <property type="molecule type" value="Genomic_DNA"/>
</dbReference>